<dbReference type="OrthoDB" id="2866996at2759"/>
<dbReference type="InterPro" id="IPR036691">
    <property type="entry name" value="Endo/exonu/phosph_ase_sf"/>
</dbReference>
<dbReference type="PANTHER" id="PTHR12121:SF101">
    <property type="entry name" value="ENDONUCLEASE_EXONUCLEASE_PHOSPHATASE DOMAIN-CONTAINING PROTEIN"/>
    <property type="match status" value="1"/>
</dbReference>
<dbReference type="Pfam" id="PF03372">
    <property type="entry name" value="Exo_endo_phos"/>
    <property type="match status" value="1"/>
</dbReference>
<dbReference type="InterPro" id="IPR050410">
    <property type="entry name" value="CCR4/nocturin_mRNA_transcr"/>
</dbReference>
<name>D7FSY2_ECTSI</name>
<accession>D7FSY2</accession>
<dbReference type="SUPFAM" id="SSF56219">
    <property type="entry name" value="DNase I-like"/>
    <property type="match status" value="1"/>
</dbReference>
<dbReference type="InParanoid" id="D7FSY2"/>
<dbReference type="eggNOG" id="ENOG502RYRW">
    <property type="taxonomic scope" value="Eukaryota"/>
</dbReference>
<evidence type="ECO:0000256" key="1">
    <source>
        <dbReference type="SAM" id="MobiDB-lite"/>
    </source>
</evidence>
<gene>
    <name evidence="3" type="ORF">Esi_0241_0038</name>
</gene>
<dbReference type="Gene3D" id="3.60.10.10">
    <property type="entry name" value="Endonuclease/exonuclease/phosphatase"/>
    <property type="match status" value="1"/>
</dbReference>
<feature type="domain" description="Endonuclease/exonuclease/phosphatase" evidence="2">
    <location>
        <begin position="58"/>
        <end position="371"/>
    </location>
</feature>
<feature type="compositionally biased region" description="Basic and acidic residues" evidence="1">
    <location>
        <begin position="165"/>
        <end position="183"/>
    </location>
</feature>
<dbReference type="EMBL" id="FN649760">
    <property type="protein sequence ID" value="CBJ31273.1"/>
    <property type="molecule type" value="Genomic_DNA"/>
</dbReference>
<evidence type="ECO:0000313" key="4">
    <source>
        <dbReference type="Proteomes" id="UP000002630"/>
    </source>
</evidence>
<organism evidence="3 4">
    <name type="scientific">Ectocarpus siliculosus</name>
    <name type="common">Brown alga</name>
    <name type="synonym">Conferva siliculosa</name>
    <dbReference type="NCBI Taxonomy" id="2880"/>
    <lineage>
        <taxon>Eukaryota</taxon>
        <taxon>Sar</taxon>
        <taxon>Stramenopiles</taxon>
        <taxon>Ochrophyta</taxon>
        <taxon>PX clade</taxon>
        <taxon>Phaeophyceae</taxon>
        <taxon>Ectocarpales</taxon>
        <taxon>Ectocarpaceae</taxon>
        <taxon>Ectocarpus</taxon>
    </lineage>
</organism>
<proteinExistence type="predicted"/>
<evidence type="ECO:0000259" key="2">
    <source>
        <dbReference type="Pfam" id="PF03372"/>
    </source>
</evidence>
<evidence type="ECO:0000313" key="3">
    <source>
        <dbReference type="EMBL" id="CBJ31273.1"/>
    </source>
</evidence>
<dbReference type="STRING" id="2880.D7FSY2"/>
<reference evidence="3 4" key="1">
    <citation type="journal article" date="2010" name="Nature">
        <title>The Ectocarpus genome and the independent evolution of multicellularity in brown algae.</title>
        <authorList>
            <person name="Cock J.M."/>
            <person name="Sterck L."/>
            <person name="Rouze P."/>
            <person name="Scornet D."/>
            <person name="Allen A.E."/>
            <person name="Amoutzias G."/>
            <person name="Anthouard V."/>
            <person name="Artiguenave F."/>
            <person name="Aury J.M."/>
            <person name="Badger J.H."/>
            <person name="Beszteri B."/>
            <person name="Billiau K."/>
            <person name="Bonnet E."/>
            <person name="Bothwell J.H."/>
            <person name="Bowler C."/>
            <person name="Boyen C."/>
            <person name="Brownlee C."/>
            <person name="Carrano C.J."/>
            <person name="Charrier B."/>
            <person name="Cho G.Y."/>
            <person name="Coelho S.M."/>
            <person name="Collen J."/>
            <person name="Corre E."/>
            <person name="Da Silva C."/>
            <person name="Delage L."/>
            <person name="Delaroque N."/>
            <person name="Dittami S.M."/>
            <person name="Doulbeau S."/>
            <person name="Elias M."/>
            <person name="Farnham G."/>
            <person name="Gachon C.M."/>
            <person name="Gschloessl B."/>
            <person name="Heesch S."/>
            <person name="Jabbari K."/>
            <person name="Jubin C."/>
            <person name="Kawai H."/>
            <person name="Kimura K."/>
            <person name="Kloareg B."/>
            <person name="Kupper F.C."/>
            <person name="Lang D."/>
            <person name="Le Bail A."/>
            <person name="Leblanc C."/>
            <person name="Lerouge P."/>
            <person name="Lohr M."/>
            <person name="Lopez P.J."/>
            <person name="Martens C."/>
            <person name="Maumus F."/>
            <person name="Michel G."/>
            <person name="Miranda-Saavedra D."/>
            <person name="Morales J."/>
            <person name="Moreau H."/>
            <person name="Motomura T."/>
            <person name="Nagasato C."/>
            <person name="Napoli C.A."/>
            <person name="Nelson D.R."/>
            <person name="Nyvall-Collen P."/>
            <person name="Peters A.F."/>
            <person name="Pommier C."/>
            <person name="Potin P."/>
            <person name="Poulain J."/>
            <person name="Quesneville H."/>
            <person name="Read B."/>
            <person name="Rensing S.A."/>
            <person name="Ritter A."/>
            <person name="Rousvoal S."/>
            <person name="Samanta M."/>
            <person name="Samson G."/>
            <person name="Schroeder D.C."/>
            <person name="Segurens B."/>
            <person name="Strittmatter M."/>
            <person name="Tonon T."/>
            <person name="Tregear J.W."/>
            <person name="Valentin K."/>
            <person name="von Dassow P."/>
            <person name="Yamagishi T."/>
            <person name="Van de Peer Y."/>
            <person name="Wincker P."/>
        </authorList>
    </citation>
    <scope>NUCLEOTIDE SEQUENCE [LARGE SCALE GENOMIC DNA]</scope>
    <source>
        <strain evidence="4">Ec32 / CCAP1310/4</strain>
    </source>
</reference>
<keyword evidence="4" id="KW-1185">Reference proteome</keyword>
<dbReference type="Proteomes" id="UP000002630">
    <property type="component" value="Unassembled WGS sequence"/>
</dbReference>
<dbReference type="InterPro" id="IPR005135">
    <property type="entry name" value="Endo/exonuclease/phosphatase"/>
</dbReference>
<sequence length="388" mass="43592">MRSLAWTGHRAASSLLFARSSTLVPTSSRLVRPTPPPANLVLKCSWSKRPNKMDFRVATYNILCSHLAEPTRFPQCSPRNLDAPTRLKRVKHKLDAEISKGSVICLQEVGIGWAGDLHVYFMDRGYAFVTAHYGKHFNNYMGVALAWPLDKYECLTVDTTRLSDTRRWGREPRQEREEKEAKQAAEPPSTPIAERRFNQVLFARLRPKTGAADLPNGGTFCIGTYHMPCLFNIRPVMVMHTSLAIRHLAKLAGPDPLVFAGDFNFNPDSDCYKLAVEGDLPESSGDFPVRPEWEKDWTPKTGVCLQSAYKQVDGKEPDFTNNAKVEDWDPFIDTLDYIFHTPGITAVKVLPLKHRSEVNGPFPVSEEPSDHVILAAEYKVDRPVAAEA</sequence>
<feature type="region of interest" description="Disordered" evidence="1">
    <location>
        <begin position="165"/>
        <end position="189"/>
    </location>
</feature>
<dbReference type="PANTHER" id="PTHR12121">
    <property type="entry name" value="CARBON CATABOLITE REPRESSOR PROTEIN 4"/>
    <property type="match status" value="1"/>
</dbReference>
<dbReference type="AlphaFoldDB" id="D7FSY2"/>
<dbReference type="GO" id="GO:0000175">
    <property type="term" value="F:3'-5'-RNA exonuclease activity"/>
    <property type="evidence" value="ECO:0007669"/>
    <property type="project" value="TreeGrafter"/>
</dbReference>
<protein>
    <recommendedName>
        <fullName evidence="2">Endonuclease/exonuclease/phosphatase domain-containing protein</fullName>
    </recommendedName>
</protein>